<organism evidence="1 2">
    <name type="scientific">candidate division TA06 bacterium 34_109</name>
    <dbReference type="NCBI Taxonomy" id="1635277"/>
    <lineage>
        <taxon>Bacteria</taxon>
        <taxon>Bacteria division TA06</taxon>
    </lineage>
</organism>
<dbReference type="PROSITE" id="PS51257">
    <property type="entry name" value="PROKAR_LIPOPROTEIN"/>
    <property type="match status" value="1"/>
</dbReference>
<reference evidence="2" key="1">
    <citation type="journal article" date="2015" name="MBio">
        <title>Genome-Resolved Metagenomic Analysis Reveals Roles for Candidate Phyla and Other Microbial Community Members in Biogeochemical Transformations in Oil Reservoirs.</title>
        <authorList>
            <person name="Hu P."/>
            <person name="Tom L."/>
            <person name="Singh A."/>
            <person name="Thomas B.C."/>
            <person name="Baker B.J."/>
            <person name="Piceno Y.M."/>
            <person name="Andersen G.L."/>
            <person name="Banfield J.F."/>
        </authorList>
    </citation>
    <scope>NUCLEOTIDE SEQUENCE [LARGE SCALE GENOMIC DNA]</scope>
</reference>
<protein>
    <recommendedName>
        <fullName evidence="3">Lipoprotein</fullName>
    </recommendedName>
</protein>
<accession>A0A124G093</accession>
<evidence type="ECO:0008006" key="3">
    <source>
        <dbReference type="Google" id="ProtNLM"/>
    </source>
</evidence>
<dbReference type="EMBL" id="LGGX01000012">
    <property type="protein sequence ID" value="KUK86770.1"/>
    <property type="molecule type" value="Genomic_DNA"/>
</dbReference>
<evidence type="ECO:0000313" key="1">
    <source>
        <dbReference type="EMBL" id="KUK86770.1"/>
    </source>
</evidence>
<dbReference type="Proteomes" id="UP000053467">
    <property type="component" value="Unassembled WGS sequence"/>
</dbReference>
<sequence length="136" mass="16084">MLLKIERTILILTLFFLFSCSLFNPTVYEVSKIMEIGEIIADSMEVEPGYYSIFLNSDYVIDIFFFSSRKGFELFKDSSKLFSEYLEYPLTYVSKSFMDERFYIFEKKKLYFVIDNSDLGTKKSGKPNIYFKIGKE</sequence>
<name>A0A124G093_UNCT6</name>
<evidence type="ECO:0000313" key="2">
    <source>
        <dbReference type="Proteomes" id="UP000053467"/>
    </source>
</evidence>
<dbReference type="AlphaFoldDB" id="A0A124G093"/>
<proteinExistence type="predicted"/>
<gene>
    <name evidence="1" type="ORF">XE03_1258</name>
</gene>
<comment type="caution">
    <text evidence="1">The sequence shown here is derived from an EMBL/GenBank/DDBJ whole genome shotgun (WGS) entry which is preliminary data.</text>
</comment>